<evidence type="ECO:0000256" key="1">
    <source>
        <dbReference type="ARBA" id="ARBA00009861"/>
    </source>
</evidence>
<evidence type="ECO:0000256" key="2">
    <source>
        <dbReference type="ARBA" id="ARBA00022679"/>
    </source>
</evidence>
<dbReference type="InterPro" id="IPR050898">
    <property type="entry name" value="Plant_acyltransferase"/>
</dbReference>
<dbReference type="Pfam" id="PF02458">
    <property type="entry name" value="Transferase"/>
    <property type="match status" value="2"/>
</dbReference>
<dbReference type="OrthoDB" id="1483986at2759"/>
<dbReference type="InterPro" id="IPR023213">
    <property type="entry name" value="CAT-like_dom_sf"/>
</dbReference>
<evidence type="ECO:0000313" key="4">
    <source>
        <dbReference type="Proteomes" id="UP000595140"/>
    </source>
</evidence>
<evidence type="ECO:0000313" key="3">
    <source>
        <dbReference type="EMBL" id="VFQ97451.1"/>
    </source>
</evidence>
<sequence length="483" mass="53158">MGCLFPPRFSIRLCKAELVTPKEATPREKKPLSDIDDQASLRYHMPGLWFYEARPSMRDVDPAALVKDGLAKALVFYYPLAGRLFEGPNKKLVVDCNGEGALFVRAEADVALAKLGRFVQSPCPYLKKLQYHVPGSDGITGAPLLLIQVTRFTCGGFALGVRFNHTMVDGYGVALFLNAVCELANGASAPSVLPVWERELLTVESKETALARSHSSATRDLQGLYGLVARRKRFFKPLDMERWAGVILNFDKVAAMPRFFFFPGILRPILLQRSFLVGPKEIQVLKDQAVAQGYGQCTTFEVVAACLWKCRTVALQPDPSMTVRVTFPTDIRGRSSATELPLPRGYYGNAIVMLSASTTAKQLSESPISYAIELIREAKGKLSSDYVNSVMDFMVCNGRPRMSVFGNILVSDISRIGLEKLDFGWGDAIFAGASTAAYGATFLERPKSAAAGSERSILVPIALPHISMMIFKREWKKMTTPSS</sequence>
<gene>
    <name evidence="3" type="ORF">CCAM_LOCUS39227</name>
</gene>
<dbReference type="PANTHER" id="PTHR31147">
    <property type="entry name" value="ACYL TRANSFERASE 4"/>
    <property type="match status" value="1"/>
</dbReference>
<reference evidence="3 4" key="1">
    <citation type="submission" date="2018-04" db="EMBL/GenBank/DDBJ databases">
        <authorList>
            <person name="Vogel A."/>
        </authorList>
    </citation>
    <scope>NUCLEOTIDE SEQUENCE [LARGE SCALE GENOMIC DNA]</scope>
</reference>
<keyword evidence="2" id="KW-0808">Transferase</keyword>
<proteinExistence type="inferred from homology"/>
<comment type="similarity">
    <text evidence="1">Belongs to the plant acyltransferase family.</text>
</comment>
<organism evidence="3 4">
    <name type="scientific">Cuscuta campestris</name>
    <dbReference type="NCBI Taxonomy" id="132261"/>
    <lineage>
        <taxon>Eukaryota</taxon>
        <taxon>Viridiplantae</taxon>
        <taxon>Streptophyta</taxon>
        <taxon>Embryophyta</taxon>
        <taxon>Tracheophyta</taxon>
        <taxon>Spermatophyta</taxon>
        <taxon>Magnoliopsida</taxon>
        <taxon>eudicotyledons</taxon>
        <taxon>Gunneridae</taxon>
        <taxon>Pentapetalae</taxon>
        <taxon>asterids</taxon>
        <taxon>lamiids</taxon>
        <taxon>Solanales</taxon>
        <taxon>Convolvulaceae</taxon>
        <taxon>Cuscuteae</taxon>
        <taxon>Cuscuta</taxon>
        <taxon>Cuscuta subgen. Grammica</taxon>
        <taxon>Cuscuta sect. Cleistogrammica</taxon>
    </lineage>
</organism>
<dbReference type="Proteomes" id="UP000595140">
    <property type="component" value="Unassembled WGS sequence"/>
</dbReference>
<dbReference type="EMBL" id="OOIL02006544">
    <property type="protein sequence ID" value="VFQ97451.1"/>
    <property type="molecule type" value="Genomic_DNA"/>
</dbReference>
<protein>
    <submittedName>
        <fullName evidence="3">Uncharacterized protein</fullName>
    </submittedName>
</protein>
<dbReference type="Gene3D" id="3.30.559.10">
    <property type="entry name" value="Chloramphenicol acetyltransferase-like domain"/>
    <property type="match status" value="2"/>
</dbReference>
<name>A0A484N7W6_9ASTE</name>
<accession>A0A484N7W6</accession>
<dbReference type="PANTHER" id="PTHR31147:SF66">
    <property type="entry name" value="OS05G0315700 PROTEIN"/>
    <property type="match status" value="1"/>
</dbReference>
<dbReference type="AlphaFoldDB" id="A0A484N7W6"/>
<keyword evidence="4" id="KW-1185">Reference proteome</keyword>
<dbReference type="GO" id="GO:0016740">
    <property type="term" value="F:transferase activity"/>
    <property type="evidence" value="ECO:0007669"/>
    <property type="project" value="UniProtKB-KW"/>
</dbReference>